<comment type="caution">
    <text evidence="1">The sequence shown here is derived from an EMBL/GenBank/DDBJ whole genome shotgun (WGS) entry which is preliminary data.</text>
</comment>
<sequence length="531" mass="60841">MAYEDVKDKVLGIVSELSDEMNYQALINKSSELIEYLNKNPSDKDYAYLIINVCANDVDDVRLKLFFYSILLQMPICLAKDNFALEQSVDILLKTPDISVEEKYVYFYEISYRLFVTPVLQTDDNKLLLWKLYNSIVKEYHDAIWSKEKFPYISIDKRNNDFYIVITDQILGEEHGPTKSALDRCRALIANNNNVLLINTGEMCFYDISVLFYGFVFANHVDELDNMESINYKGVSIPFCQIGKGIMDIPKLRDYLHIIYDYAPNMVIDIGGNTLLGNLCNYFIPTLAVTLGPDNLVRTTEKWQTLGRKITDKDRTMLQRIGYPEDKVIEMIMTFECKEQSIVLSKADLGMKEEDFEIAIVGGRLDDEVGPEFLEMIRKVAGSVSNVRFNFCGIFSKYEKLIGEDPVCSGICRFLGMQSDMMAVLDNIDLYVNPIRLGGGTSAQEAMLKGVPVVTCKTGDVYANCHDDFAVDDYDEMVQVIERYVNDADYYKSQSKKAHELGELEHDTIGEFNRIIEECHKRDDDNYFLNI</sequence>
<evidence type="ECO:0000313" key="2">
    <source>
        <dbReference type="Proteomes" id="UP000245488"/>
    </source>
</evidence>
<dbReference type="RefSeq" id="WP_092045464.1">
    <property type="nucleotide sequence ID" value="NZ_CM009896.1"/>
</dbReference>
<evidence type="ECO:0008006" key="3">
    <source>
        <dbReference type="Google" id="ProtNLM"/>
    </source>
</evidence>
<reference evidence="1 2" key="1">
    <citation type="submission" date="2017-09" db="EMBL/GenBank/DDBJ databases">
        <title>High-quality draft genome sequence of Butyrivibrio fibrisolvens INBov1, isolated from cow rumen.</title>
        <authorList>
            <person name="Rodriguez Hernaez J."/>
            <person name="Rivarola M."/>
            <person name="Paniego N."/>
            <person name="Cravero S."/>
            <person name="Ceron Cucchi M."/>
            <person name="Martinez M.C."/>
        </authorList>
    </citation>
    <scope>NUCLEOTIDE SEQUENCE [LARGE SCALE GENOMIC DNA]</scope>
    <source>
        <strain evidence="1 2">INBov1</strain>
    </source>
</reference>
<dbReference type="Pfam" id="PF13692">
    <property type="entry name" value="Glyco_trans_1_4"/>
    <property type="match status" value="1"/>
</dbReference>
<keyword evidence="2" id="KW-1185">Reference proteome</keyword>
<dbReference type="Gene3D" id="3.40.50.2000">
    <property type="entry name" value="Glycogen Phosphorylase B"/>
    <property type="match status" value="1"/>
</dbReference>
<protein>
    <recommendedName>
        <fullName evidence="3">Glycosyl transferases group 1</fullName>
    </recommendedName>
</protein>
<name>A0A317FWQ8_BUTFI</name>
<dbReference type="Proteomes" id="UP000245488">
    <property type="component" value="Chromosome"/>
</dbReference>
<dbReference type="AlphaFoldDB" id="A0A317FWQ8"/>
<proteinExistence type="predicted"/>
<gene>
    <name evidence="1" type="ORF">CPT75_02460</name>
</gene>
<accession>A0A317FWQ8</accession>
<dbReference type="EMBL" id="NXNG01000001">
    <property type="protein sequence ID" value="PWT26058.1"/>
    <property type="molecule type" value="Genomic_DNA"/>
</dbReference>
<organism evidence="1 2">
    <name type="scientific">Butyrivibrio fibrisolvens</name>
    <dbReference type="NCBI Taxonomy" id="831"/>
    <lineage>
        <taxon>Bacteria</taxon>
        <taxon>Bacillati</taxon>
        <taxon>Bacillota</taxon>
        <taxon>Clostridia</taxon>
        <taxon>Lachnospirales</taxon>
        <taxon>Lachnospiraceae</taxon>
        <taxon>Butyrivibrio</taxon>
    </lineage>
</organism>
<evidence type="ECO:0000313" key="1">
    <source>
        <dbReference type="EMBL" id="PWT26058.1"/>
    </source>
</evidence>
<dbReference type="SUPFAM" id="SSF53756">
    <property type="entry name" value="UDP-Glycosyltransferase/glycogen phosphorylase"/>
    <property type="match status" value="1"/>
</dbReference>